<dbReference type="PRINTS" id="PR00598">
    <property type="entry name" value="HTHMARR"/>
</dbReference>
<dbReference type="Gene3D" id="1.10.10.10">
    <property type="entry name" value="Winged helix-like DNA-binding domain superfamily/Winged helix DNA-binding domain"/>
    <property type="match status" value="1"/>
</dbReference>
<dbReference type="SMART" id="SM00347">
    <property type="entry name" value="HTH_MARR"/>
    <property type="match status" value="1"/>
</dbReference>
<dbReference type="Pfam" id="PF12802">
    <property type="entry name" value="MarR_2"/>
    <property type="match status" value="1"/>
</dbReference>
<dbReference type="InterPro" id="IPR036388">
    <property type="entry name" value="WH-like_DNA-bd_sf"/>
</dbReference>
<proteinExistence type="predicted"/>
<dbReference type="EMBL" id="CACRTG010000021">
    <property type="protein sequence ID" value="VYT25450.1"/>
    <property type="molecule type" value="Genomic_DNA"/>
</dbReference>
<gene>
    <name evidence="5" type="primary">slyA_2</name>
    <name evidence="5" type="ORF">CNLFYP112_02506</name>
</gene>
<accession>A0A6N2V628</accession>
<dbReference type="GO" id="GO:0003700">
    <property type="term" value="F:DNA-binding transcription factor activity"/>
    <property type="evidence" value="ECO:0007669"/>
    <property type="project" value="InterPro"/>
</dbReference>
<keyword evidence="2" id="KW-0238">DNA-binding</keyword>
<keyword evidence="1" id="KW-0805">Transcription regulation</keyword>
<sequence length="153" mass="17509">MRQTVEEMLGYFNQIRRVYANELNLKFTNENFSPNEISILILLSNNPSINTSSQLCTILGVSKGLISRSIDALVEKGYIICAKDDADKRIQRLSFSTQAAPVIQKLNEELTKMNNEVLQGISKEELQQVETTMTKILTRFKERNETQHEKNNV</sequence>
<dbReference type="PANTHER" id="PTHR42756">
    <property type="entry name" value="TRANSCRIPTIONAL REGULATOR, MARR"/>
    <property type="match status" value="1"/>
</dbReference>
<dbReference type="InterPro" id="IPR000835">
    <property type="entry name" value="HTH_MarR-typ"/>
</dbReference>
<dbReference type="PANTHER" id="PTHR42756:SF1">
    <property type="entry name" value="TRANSCRIPTIONAL REPRESSOR OF EMRAB OPERON"/>
    <property type="match status" value="1"/>
</dbReference>
<evidence type="ECO:0000256" key="2">
    <source>
        <dbReference type="ARBA" id="ARBA00023125"/>
    </source>
</evidence>
<dbReference type="SUPFAM" id="SSF46785">
    <property type="entry name" value="Winged helix' DNA-binding domain"/>
    <property type="match status" value="1"/>
</dbReference>
<evidence type="ECO:0000259" key="4">
    <source>
        <dbReference type="PROSITE" id="PS50995"/>
    </source>
</evidence>
<keyword evidence="3" id="KW-0804">Transcription</keyword>
<dbReference type="PROSITE" id="PS50995">
    <property type="entry name" value="HTH_MARR_2"/>
    <property type="match status" value="1"/>
</dbReference>
<organism evidence="5">
    <name type="scientific">[Clostridium] nexile</name>
    <dbReference type="NCBI Taxonomy" id="29361"/>
    <lineage>
        <taxon>Bacteria</taxon>
        <taxon>Bacillati</taxon>
        <taxon>Bacillota</taxon>
        <taxon>Clostridia</taxon>
        <taxon>Lachnospirales</taxon>
        <taxon>Lachnospiraceae</taxon>
        <taxon>Tyzzerella</taxon>
    </lineage>
</organism>
<name>A0A6N2V628_9FIRM</name>
<reference evidence="5" key="1">
    <citation type="submission" date="2019-11" db="EMBL/GenBank/DDBJ databases">
        <authorList>
            <person name="Feng L."/>
        </authorList>
    </citation>
    <scope>NUCLEOTIDE SEQUENCE</scope>
    <source>
        <strain evidence="5">CnexileLFYP112</strain>
    </source>
</reference>
<dbReference type="AlphaFoldDB" id="A0A6N2V628"/>
<protein>
    <submittedName>
        <fullName evidence="5">Transcriptional regulator SlyA</fullName>
    </submittedName>
</protein>
<evidence type="ECO:0000256" key="3">
    <source>
        <dbReference type="ARBA" id="ARBA00023163"/>
    </source>
</evidence>
<evidence type="ECO:0000256" key="1">
    <source>
        <dbReference type="ARBA" id="ARBA00023015"/>
    </source>
</evidence>
<feature type="domain" description="HTH marR-type" evidence="4">
    <location>
        <begin position="1"/>
        <end position="138"/>
    </location>
</feature>
<dbReference type="InterPro" id="IPR036390">
    <property type="entry name" value="WH_DNA-bd_sf"/>
</dbReference>
<evidence type="ECO:0000313" key="5">
    <source>
        <dbReference type="EMBL" id="VYT25450.1"/>
    </source>
</evidence>
<dbReference type="GO" id="GO:0003677">
    <property type="term" value="F:DNA binding"/>
    <property type="evidence" value="ECO:0007669"/>
    <property type="project" value="UniProtKB-KW"/>
</dbReference>